<dbReference type="AlphaFoldDB" id="A0AAF5RTE2"/>
<sequence>MVYYHNEIFINEEGMEIVYNEPSLEEDSFVRYFNETMKNVTCRAKKPLIDEAPAGIWKIMIFRCFDGAAIKLPANYQMNDSSSIGSEDMTNSAMDISVDENSSHHSSSSICCFTIPEDIISVSSYLLHTSLNTNDIYEHQMTASGYMVYSDTNSELDSMSFESTFSSSYFKNIEEIS</sequence>
<evidence type="ECO:0000313" key="2">
    <source>
        <dbReference type="WBParaSite" id="mrna-Wban_01067"/>
    </source>
</evidence>
<organism evidence="1 2">
    <name type="scientific">Wuchereria bancrofti</name>
    <dbReference type="NCBI Taxonomy" id="6293"/>
    <lineage>
        <taxon>Eukaryota</taxon>
        <taxon>Metazoa</taxon>
        <taxon>Ecdysozoa</taxon>
        <taxon>Nematoda</taxon>
        <taxon>Chromadorea</taxon>
        <taxon>Rhabditida</taxon>
        <taxon>Spirurina</taxon>
        <taxon>Spiruromorpha</taxon>
        <taxon>Filarioidea</taxon>
        <taxon>Onchocercidae</taxon>
        <taxon>Wuchereria</taxon>
    </lineage>
</organism>
<protein>
    <submittedName>
        <fullName evidence="2">Uncharacterized protein</fullName>
    </submittedName>
</protein>
<evidence type="ECO:0000313" key="1">
    <source>
        <dbReference type="Proteomes" id="UP000093561"/>
    </source>
</evidence>
<accession>A0AAF5RTE2</accession>
<reference evidence="1" key="2">
    <citation type="journal article" date="2016" name="Mol. Ecol.">
        <title>Population genomics of the filarial nematode parasite Wuchereria bancrofti from mosquitoes.</title>
        <authorList>
            <person name="Small S.T."/>
            <person name="Reimer L.J."/>
            <person name="Tisch D.J."/>
            <person name="King C.L."/>
            <person name="Christensen B.M."/>
            <person name="Siba P.M."/>
            <person name="Kazura J.W."/>
            <person name="Serre D."/>
            <person name="Zimmerman P.A."/>
        </authorList>
    </citation>
    <scope>NUCLEOTIDE SEQUENCE</scope>
    <source>
        <strain evidence="1">pt0022</strain>
    </source>
</reference>
<name>A0AAF5RTE2_WUCBA</name>
<proteinExistence type="predicted"/>
<reference evidence="1" key="1">
    <citation type="submission" date="2015-03" db="EMBL/GenBank/DDBJ databases">
        <title>Wuchereria bancrofti Genome Sequencing Papua New Guinea Strain.</title>
        <authorList>
            <person name="Small S.T."/>
            <person name="Serre D."/>
            <person name="Zimmerman P.A."/>
        </authorList>
    </citation>
    <scope>NUCLEOTIDE SEQUENCE [LARGE SCALE GENOMIC DNA]</scope>
    <source>
        <strain evidence="1">pt0022</strain>
    </source>
</reference>
<dbReference type="WBParaSite" id="mrna-Wban_01067">
    <property type="protein sequence ID" value="mrna-Wban_01067"/>
    <property type="gene ID" value="Wban_01067"/>
</dbReference>
<reference evidence="2" key="3">
    <citation type="submission" date="2024-02" db="UniProtKB">
        <authorList>
            <consortium name="WormBaseParasite"/>
        </authorList>
    </citation>
    <scope>IDENTIFICATION</scope>
    <source>
        <strain evidence="2">pt0022</strain>
    </source>
</reference>
<dbReference type="Proteomes" id="UP000093561">
    <property type="component" value="Unassembled WGS sequence"/>
</dbReference>